<organism evidence="1 2">
    <name type="scientific">Pseudoduganella violacea</name>
    <dbReference type="NCBI Taxonomy" id="1715466"/>
    <lineage>
        <taxon>Bacteria</taxon>
        <taxon>Pseudomonadati</taxon>
        <taxon>Pseudomonadota</taxon>
        <taxon>Betaproteobacteria</taxon>
        <taxon>Burkholderiales</taxon>
        <taxon>Oxalobacteraceae</taxon>
        <taxon>Telluria group</taxon>
        <taxon>Pseudoduganella</taxon>
    </lineage>
</organism>
<keyword evidence="2" id="KW-1185">Reference proteome</keyword>
<evidence type="ECO:0000313" key="1">
    <source>
        <dbReference type="EMBL" id="MBB3121780.1"/>
    </source>
</evidence>
<dbReference type="AlphaFoldDB" id="A0A7W5BF71"/>
<accession>A0A7W5BF71</accession>
<reference evidence="1 2" key="1">
    <citation type="submission" date="2020-08" db="EMBL/GenBank/DDBJ databases">
        <title>Genomic Encyclopedia of Type Strains, Phase III (KMG-III): the genomes of soil and plant-associated and newly described type strains.</title>
        <authorList>
            <person name="Whitman W."/>
        </authorList>
    </citation>
    <scope>NUCLEOTIDE SEQUENCE [LARGE SCALE GENOMIC DNA]</scope>
    <source>
        <strain evidence="1 2">CECT 8897</strain>
    </source>
</reference>
<comment type="caution">
    <text evidence="1">The sequence shown here is derived from an EMBL/GenBank/DDBJ whole genome shotgun (WGS) entry which is preliminary data.</text>
</comment>
<dbReference type="Proteomes" id="UP000541535">
    <property type="component" value="Unassembled WGS sequence"/>
</dbReference>
<dbReference type="RefSeq" id="WP_183443469.1">
    <property type="nucleotide sequence ID" value="NZ_JACHXD010000020.1"/>
</dbReference>
<name>A0A7W5BF71_9BURK</name>
<evidence type="ECO:0008006" key="3">
    <source>
        <dbReference type="Google" id="ProtNLM"/>
    </source>
</evidence>
<sequence length="470" mass="51773">MSSITTLSNWQPATRYVAPTSGRNSNPIVAKLDAAAATSPSTIVTLSPEALAAASAPIPTRLRYQDLGSDMLKQLDSGSVIPLDHAKLPESVDNKFSLSITTRSGTKVDLTLANVGDEMIYQISSSAELTGEERKALSHLAEGFQSAIDGMAGSNPQVRLGGLTQLDSKFVQSIDFHAQVERPDAASQTLDFHIDDTKRKVSIGGPEGQAEVNVNTSTLEHVGNKQQQEKALKNYLAQFDQAASRGRGDKQLMSMFKDAFSDMNRTAISEERRSDLSTLHRWQLNSHDRTTLTGLSDFSASVTQTPKYSNPLKAREEDNFSYDISQQTVVDNRTPDERSVRQTQQSHMEAQFHTEIGKSSAPTFDGTPQTQNYDYHHINDSASSNVSLNYREGKLKKATLEQVANQSEQVQTFILGKLTADKTTPSQQALVRDLLPTLTSYEHYKGEDKLNDNIFLLGSPRELTARNLEF</sequence>
<evidence type="ECO:0000313" key="2">
    <source>
        <dbReference type="Proteomes" id="UP000541535"/>
    </source>
</evidence>
<gene>
    <name evidence="1" type="ORF">FHS03_004872</name>
</gene>
<proteinExistence type="predicted"/>
<dbReference type="EMBL" id="JACHXD010000020">
    <property type="protein sequence ID" value="MBB3121780.1"/>
    <property type="molecule type" value="Genomic_DNA"/>
</dbReference>
<protein>
    <recommendedName>
        <fullName evidence="3">Lactate dehydrogenase</fullName>
    </recommendedName>
</protein>